<gene>
    <name evidence="2" type="ORF">NOX80_11210</name>
</gene>
<dbReference type="RefSeq" id="WP_256549872.1">
    <property type="nucleotide sequence ID" value="NZ_CP101751.1"/>
</dbReference>
<evidence type="ECO:0008006" key="4">
    <source>
        <dbReference type="Google" id="ProtNLM"/>
    </source>
</evidence>
<evidence type="ECO:0000256" key="1">
    <source>
        <dbReference type="SAM" id="SignalP"/>
    </source>
</evidence>
<evidence type="ECO:0000313" key="3">
    <source>
        <dbReference type="Proteomes" id="UP001059844"/>
    </source>
</evidence>
<feature type="signal peptide" evidence="1">
    <location>
        <begin position="1"/>
        <end position="20"/>
    </location>
</feature>
<protein>
    <recommendedName>
        <fullName evidence="4">TerB family tellurite resistance protein</fullName>
    </recommendedName>
</protein>
<accession>A0ABY5IPJ2</accession>
<feature type="chain" id="PRO_5045857935" description="TerB family tellurite resistance protein" evidence="1">
    <location>
        <begin position="21"/>
        <end position="215"/>
    </location>
</feature>
<reference evidence="2" key="1">
    <citation type="submission" date="2022-07" db="EMBL/GenBank/DDBJ databases">
        <title>Isolation, identification, and degradation of a PFOSA degrading strain from sewage treatment plant.</title>
        <authorList>
            <person name="Zhang L."/>
            <person name="Huo Y."/>
        </authorList>
    </citation>
    <scope>NUCLEOTIDE SEQUENCE</scope>
    <source>
        <strain evidence="2">C1</strain>
    </source>
</reference>
<keyword evidence="3" id="KW-1185">Reference proteome</keyword>
<keyword evidence="1" id="KW-0732">Signal</keyword>
<evidence type="ECO:0000313" key="2">
    <source>
        <dbReference type="EMBL" id="UUC44201.1"/>
    </source>
</evidence>
<sequence>MKRLMFLMVTVLLSGSGLRAQTWGEWFNQNSTQKKYLKQQIIALQVYINYARQGYKIAKDGLNTIGDLSKGEFNLHQDYFTSLKVVNPRIRNYQKVTGIIELQLRIVNGYQQVRTSIYQTDVFLPVERQYVTETYSRLISECENTLVELIAVVSDFRLEMTDEQRINRIDQLFTHMQSHYGFYKSFTSENKVLLLARSKQSKDVQNSRALHGINQ</sequence>
<organism evidence="2 3">
    <name type="scientific">Flavobacterium cerinum</name>
    <dbReference type="NCBI Taxonomy" id="2502784"/>
    <lineage>
        <taxon>Bacteria</taxon>
        <taxon>Pseudomonadati</taxon>
        <taxon>Bacteroidota</taxon>
        <taxon>Flavobacteriia</taxon>
        <taxon>Flavobacteriales</taxon>
        <taxon>Flavobacteriaceae</taxon>
        <taxon>Flavobacterium</taxon>
    </lineage>
</organism>
<dbReference type="EMBL" id="CP101751">
    <property type="protein sequence ID" value="UUC44201.1"/>
    <property type="molecule type" value="Genomic_DNA"/>
</dbReference>
<dbReference type="Proteomes" id="UP001059844">
    <property type="component" value="Chromosome"/>
</dbReference>
<name>A0ABY5IPJ2_9FLAO</name>
<proteinExistence type="predicted"/>